<dbReference type="InterPro" id="IPR000719">
    <property type="entry name" value="Prot_kinase_dom"/>
</dbReference>
<keyword evidence="2" id="KW-0418">Kinase</keyword>
<sequence length="257" mass="28889">MWRFKDFENEVETIGRINHPNIVRLRAYYFAEDEKLLITDFISNGSLYSALHGGPSDSRPTLSWAERLRIAQGTARGLMYIHEYSSRKYVHGNLKSSKILLDDELHPHISGFGLTRLVSGYPKLTDHLDQTFAARLSVAPQAASLAPEARASSGCKPSQKCDVYSFGVILLELLTGRLPKCSSDNEGEELVSVLRKWHKEERSLGEILDPKLLKQGFADDKQVIAAIRVALNCTEMDPDMRPRMRSVSESLGRIKSE</sequence>
<dbReference type="GO" id="GO:0004672">
    <property type="term" value="F:protein kinase activity"/>
    <property type="evidence" value="ECO:0007669"/>
    <property type="project" value="InterPro"/>
</dbReference>
<dbReference type="InterPro" id="IPR011009">
    <property type="entry name" value="Kinase-like_dom_sf"/>
</dbReference>
<keyword evidence="2" id="KW-0808">Transferase</keyword>
<dbReference type="Gene3D" id="3.30.200.20">
    <property type="entry name" value="Phosphorylase Kinase, domain 1"/>
    <property type="match status" value="1"/>
</dbReference>
<dbReference type="PANTHER" id="PTHR48007">
    <property type="entry name" value="LEUCINE-RICH REPEAT RECEPTOR-LIKE PROTEIN KINASE PXC1"/>
    <property type="match status" value="1"/>
</dbReference>
<dbReference type="Gene3D" id="1.10.510.10">
    <property type="entry name" value="Transferase(Phosphotransferase) domain 1"/>
    <property type="match status" value="1"/>
</dbReference>
<dbReference type="AlphaFoldDB" id="A0A1J3H5V3"/>
<dbReference type="PANTHER" id="PTHR48007:SF8">
    <property type="entry name" value="RECEPTOR PROTEIN KINASE-LIKE PROTEIN ZAR1"/>
    <property type="match status" value="1"/>
</dbReference>
<dbReference type="SUPFAM" id="SSF56112">
    <property type="entry name" value="Protein kinase-like (PK-like)"/>
    <property type="match status" value="1"/>
</dbReference>
<keyword evidence="2" id="KW-0675">Receptor</keyword>
<evidence type="ECO:0000313" key="2">
    <source>
        <dbReference type="EMBL" id="JAU63679.1"/>
    </source>
</evidence>
<accession>A0A1J3H5V3</accession>
<proteinExistence type="predicted"/>
<dbReference type="EMBL" id="GEVL01013662">
    <property type="protein sequence ID" value="JAU63679.1"/>
    <property type="molecule type" value="Transcribed_RNA"/>
</dbReference>
<dbReference type="GO" id="GO:0005524">
    <property type="term" value="F:ATP binding"/>
    <property type="evidence" value="ECO:0007669"/>
    <property type="project" value="InterPro"/>
</dbReference>
<gene>
    <name evidence="2" type="ORF">LE_TR16349_c1_g1_i1_g.52504</name>
</gene>
<dbReference type="Pfam" id="PF07714">
    <property type="entry name" value="PK_Tyr_Ser-Thr"/>
    <property type="match status" value="1"/>
</dbReference>
<organism evidence="2">
    <name type="scientific">Noccaea caerulescens</name>
    <name type="common">Alpine penny-cress</name>
    <name type="synonym">Thlaspi caerulescens</name>
    <dbReference type="NCBI Taxonomy" id="107243"/>
    <lineage>
        <taxon>Eukaryota</taxon>
        <taxon>Viridiplantae</taxon>
        <taxon>Streptophyta</taxon>
        <taxon>Embryophyta</taxon>
        <taxon>Tracheophyta</taxon>
        <taxon>Spermatophyta</taxon>
        <taxon>Magnoliopsida</taxon>
        <taxon>eudicotyledons</taxon>
        <taxon>Gunneridae</taxon>
        <taxon>Pentapetalae</taxon>
        <taxon>rosids</taxon>
        <taxon>malvids</taxon>
        <taxon>Brassicales</taxon>
        <taxon>Brassicaceae</taxon>
        <taxon>Coluteocarpeae</taxon>
        <taxon>Noccaea</taxon>
    </lineage>
</organism>
<dbReference type="InterPro" id="IPR001245">
    <property type="entry name" value="Ser-Thr/Tyr_kinase_cat_dom"/>
</dbReference>
<name>A0A1J3H5V3_NOCCA</name>
<protein>
    <submittedName>
        <fullName evidence="2">Putative inactive leucine-rich repeat receptor-like protein kinase</fullName>
    </submittedName>
</protein>
<evidence type="ECO:0000259" key="1">
    <source>
        <dbReference type="PROSITE" id="PS50011"/>
    </source>
</evidence>
<dbReference type="PROSITE" id="PS50011">
    <property type="entry name" value="PROTEIN_KINASE_DOM"/>
    <property type="match status" value="1"/>
</dbReference>
<dbReference type="InterPro" id="IPR046959">
    <property type="entry name" value="PRK1-6/SRF4-like"/>
</dbReference>
<reference evidence="2" key="1">
    <citation type="submission" date="2016-07" db="EMBL/GenBank/DDBJ databases">
        <title>De novo transcriptome assembly of four accessions of the metal hyperaccumulator plant Noccaea caerulescens.</title>
        <authorList>
            <person name="Blande D."/>
            <person name="Halimaa P."/>
            <person name="Tervahauta A.I."/>
            <person name="Aarts M.G."/>
            <person name="Karenlampi S.O."/>
        </authorList>
    </citation>
    <scope>NUCLEOTIDE SEQUENCE</scope>
</reference>
<feature type="domain" description="Protein kinase" evidence="1">
    <location>
        <begin position="1"/>
        <end position="257"/>
    </location>
</feature>